<dbReference type="GO" id="GO:0004802">
    <property type="term" value="F:transketolase activity"/>
    <property type="evidence" value="ECO:0007669"/>
    <property type="project" value="UniProtKB-EC"/>
</dbReference>
<protein>
    <submittedName>
        <fullName evidence="2">Transketolase</fullName>
        <ecNumber evidence="2">2.2.1.1</ecNumber>
    </submittedName>
</protein>
<dbReference type="PANTHER" id="PTHR43825">
    <property type="entry name" value="PYRUVATE DEHYDROGENASE E1 COMPONENT"/>
    <property type="match status" value="1"/>
</dbReference>
<name>A0ABS4G3A4_9CLOT</name>
<dbReference type="SMART" id="SM00861">
    <property type="entry name" value="Transket_pyr"/>
    <property type="match status" value="1"/>
</dbReference>
<comment type="caution">
    <text evidence="2">The sequence shown here is derived from an EMBL/GenBank/DDBJ whole genome shotgun (WGS) entry which is preliminary data.</text>
</comment>
<dbReference type="InterPro" id="IPR005475">
    <property type="entry name" value="Transketolase-like_Pyr-bd"/>
</dbReference>
<dbReference type="CDD" id="cd07033">
    <property type="entry name" value="TPP_PYR_DXS_TK_like"/>
    <property type="match status" value="1"/>
</dbReference>
<dbReference type="EMBL" id="JAGGKC010000010">
    <property type="protein sequence ID" value="MBP1919028.1"/>
    <property type="molecule type" value="Genomic_DNA"/>
</dbReference>
<feature type="domain" description="Transketolase-like pyrimidine-binding" evidence="1">
    <location>
        <begin position="9"/>
        <end position="174"/>
    </location>
</feature>
<sequence length="316" mass="34262">MEQMKQMKKATREAFGDEILELGRVNKNICVIDADIGNSCKTGPFSTELPRQHFNVGIAEQNACGIAAGLATTGKIPFVSTYAVFGSLRMCEQIRQTVCYPYLNVKIACSHGGLTPANDGASHQSIEDMGVLRTIPNMTVVMGADYNSTRKLVKQAAEIYGPVYLRFTRDAIPVIYGEDEEFEIGKAKQLSEGTDIAIIANGDTVYLAIEATKILKAEGYSVKLYDMHTIKPLDKDAVLASLKTGKVITVEDHNILNGLGSAVSEVVAEEGGAIVRRIGVQDQFGQSAPYEKLLELNGITIENIVETAKNLIGKKN</sequence>
<dbReference type="Gene3D" id="3.40.50.920">
    <property type="match status" value="1"/>
</dbReference>
<accession>A0ABS4G3A4</accession>
<dbReference type="InterPro" id="IPR009014">
    <property type="entry name" value="Transketo_C/PFOR_II"/>
</dbReference>
<dbReference type="Gene3D" id="3.40.50.970">
    <property type="match status" value="1"/>
</dbReference>
<dbReference type="InterPro" id="IPR029061">
    <property type="entry name" value="THDP-binding"/>
</dbReference>
<evidence type="ECO:0000313" key="2">
    <source>
        <dbReference type="EMBL" id="MBP1919028.1"/>
    </source>
</evidence>
<dbReference type="InterPro" id="IPR033248">
    <property type="entry name" value="Transketolase_C"/>
</dbReference>
<proteinExistence type="predicted"/>
<dbReference type="EC" id="2.2.1.1" evidence="2"/>
<dbReference type="PANTHER" id="PTHR43825:SF1">
    <property type="entry name" value="TRANSKETOLASE-LIKE PYRIMIDINE-BINDING DOMAIN-CONTAINING PROTEIN"/>
    <property type="match status" value="1"/>
</dbReference>
<organism evidence="2 3">
    <name type="scientific">Youngiibacter multivorans</name>
    <dbReference type="NCBI Taxonomy" id="937251"/>
    <lineage>
        <taxon>Bacteria</taxon>
        <taxon>Bacillati</taxon>
        <taxon>Bacillota</taxon>
        <taxon>Clostridia</taxon>
        <taxon>Eubacteriales</taxon>
        <taxon>Clostridiaceae</taxon>
        <taxon>Youngiibacter</taxon>
    </lineage>
</organism>
<evidence type="ECO:0000259" key="1">
    <source>
        <dbReference type="SMART" id="SM00861"/>
    </source>
</evidence>
<dbReference type="Pfam" id="PF02780">
    <property type="entry name" value="Transketolase_C"/>
    <property type="match status" value="1"/>
</dbReference>
<gene>
    <name evidence="2" type="ORF">J2Z34_001513</name>
</gene>
<keyword evidence="3" id="KW-1185">Reference proteome</keyword>
<reference evidence="2 3" key="1">
    <citation type="submission" date="2021-03" db="EMBL/GenBank/DDBJ databases">
        <title>Genomic Encyclopedia of Type Strains, Phase IV (KMG-IV): sequencing the most valuable type-strain genomes for metagenomic binning, comparative biology and taxonomic classification.</title>
        <authorList>
            <person name="Goeker M."/>
        </authorList>
    </citation>
    <scope>NUCLEOTIDE SEQUENCE [LARGE SCALE GENOMIC DNA]</scope>
    <source>
        <strain evidence="2 3">DSM 6139</strain>
    </source>
</reference>
<dbReference type="SUPFAM" id="SSF52518">
    <property type="entry name" value="Thiamin diphosphate-binding fold (THDP-binding)"/>
    <property type="match status" value="1"/>
</dbReference>
<dbReference type="SUPFAM" id="SSF52922">
    <property type="entry name" value="TK C-terminal domain-like"/>
    <property type="match status" value="1"/>
</dbReference>
<dbReference type="Pfam" id="PF02779">
    <property type="entry name" value="Transket_pyr"/>
    <property type="match status" value="1"/>
</dbReference>
<evidence type="ECO:0000313" key="3">
    <source>
        <dbReference type="Proteomes" id="UP001519271"/>
    </source>
</evidence>
<keyword evidence="2" id="KW-0808">Transferase</keyword>
<dbReference type="Proteomes" id="UP001519271">
    <property type="component" value="Unassembled WGS sequence"/>
</dbReference>
<dbReference type="InterPro" id="IPR051157">
    <property type="entry name" value="PDH/Transketolase"/>
</dbReference>